<evidence type="ECO:0000313" key="3">
    <source>
        <dbReference type="EMBL" id="RKQ95504.1"/>
    </source>
</evidence>
<dbReference type="SUPFAM" id="SSF55961">
    <property type="entry name" value="Bet v1-like"/>
    <property type="match status" value="1"/>
</dbReference>
<gene>
    <name evidence="3" type="ORF">C7435_2607</name>
</gene>
<feature type="domain" description="Activator of Hsp90 ATPase homologue 1/2-like C-terminal" evidence="2">
    <location>
        <begin position="18"/>
        <end position="150"/>
    </location>
</feature>
<dbReference type="EMBL" id="RBIM01000006">
    <property type="protein sequence ID" value="RKQ95504.1"/>
    <property type="molecule type" value="Genomic_DNA"/>
</dbReference>
<dbReference type="Proteomes" id="UP000273675">
    <property type="component" value="Unassembled WGS sequence"/>
</dbReference>
<dbReference type="OrthoDB" id="9805228at2"/>
<evidence type="ECO:0000313" key="4">
    <source>
        <dbReference type="Proteomes" id="UP000273675"/>
    </source>
</evidence>
<reference evidence="3 4" key="1">
    <citation type="submission" date="2018-10" db="EMBL/GenBank/DDBJ databases">
        <title>Genomic Encyclopedia of Type Strains, Phase IV (KMG-IV): sequencing the most valuable type-strain genomes for metagenomic binning, comparative biology and taxonomic classification.</title>
        <authorList>
            <person name="Goeker M."/>
        </authorList>
    </citation>
    <scope>NUCLEOTIDE SEQUENCE [LARGE SCALE GENOMIC DNA]</scope>
    <source>
        <strain evidence="3 4">DSM 4734</strain>
    </source>
</reference>
<organism evidence="3 4">
    <name type="scientific">Maricaulis maris</name>
    <dbReference type="NCBI Taxonomy" id="74318"/>
    <lineage>
        <taxon>Bacteria</taxon>
        <taxon>Pseudomonadati</taxon>
        <taxon>Pseudomonadota</taxon>
        <taxon>Alphaproteobacteria</taxon>
        <taxon>Maricaulales</taxon>
        <taxon>Maricaulaceae</taxon>
        <taxon>Maricaulis</taxon>
    </lineage>
</organism>
<protein>
    <submittedName>
        <fullName evidence="3">Uncharacterized protein YndB with AHSA1/START domain</fullName>
    </submittedName>
</protein>
<dbReference type="Gene3D" id="3.30.530.20">
    <property type="match status" value="1"/>
</dbReference>
<comment type="caution">
    <text evidence="3">The sequence shown here is derived from an EMBL/GenBank/DDBJ whole genome shotgun (WGS) entry which is preliminary data.</text>
</comment>
<evidence type="ECO:0000256" key="1">
    <source>
        <dbReference type="ARBA" id="ARBA00006817"/>
    </source>
</evidence>
<proteinExistence type="inferred from homology"/>
<dbReference type="AlphaFoldDB" id="A0A495D1T2"/>
<accession>A0A495D1T2</accession>
<dbReference type="RefSeq" id="WP_075189691.1">
    <property type="nucleotide sequence ID" value="NZ_RBIM01000006.1"/>
</dbReference>
<dbReference type="Pfam" id="PF08327">
    <property type="entry name" value="AHSA1"/>
    <property type="match status" value="1"/>
</dbReference>
<comment type="similarity">
    <text evidence="1">Belongs to the AHA1 family.</text>
</comment>
<dbReference type="InterPro" id="IPR023393">
    <property type="entry name" value="START-like_dom_sf"/>
</dbReference>
<sequence length="156" mass="17517">MTGWMAHESFSLEREYEVSVSRVFAAWEDVEGRALWQKPAAHLHLVYDRADFRVGGRDVSRCWADDESDAYQAIVHYQDIVPDHRIIMSETVSKAGTHLASALVTVEMCADNGGTRLRLTLQIVGETNSEIFAGYREGWGALIENLALHFEAETTS</sequence>
<dbReference type="InterPro" id="IPR013538">
    <property type="entry name" value="ASHA1/2-like_C"/>
</dbReference>
<name>A0A495D1T2_9PROT</name>
<evidence type="ECO:0000259" key="2">
    <source>
        <dbReference type="Pfam" id="PF08327"/>
    </source>
</evidence>